<reference evidence="8" key="1">
    <citation type="submission" date="2009-08" db="EMBL/GenBank/DDBJ databases">
        <title>Annotation of Salpingoeca rosetta.</title>
        <authorList>
            <consortium name="The Broad Institute Genome Sequencing Platform"/>
            <person name="Russ C."/>
            <person name="Cuomo C."/>
            <person name="Burger G."/>
            <person name="Gray M.W."/>
            <person name="Holland P.W.H."/>
            <person name="King N."/>
            <person name="Lang F.B.F."/>
            <person name="Roger A.J."/>
            <person name="Ruiz-Trillo I."/>
            <person name="Young S.K."/>
            <person name="Zeng Q."/>
            <person name="Gargeya S."/>
            <person name="Alvarado L."/>
            <person name="Berlin A."/>
            <person name="Chapman S.B."/>
            <person name="Chen Z."/>
            <person name="Freedman E."/>
            <person name="Gellesch M."/>
            <person name="Goldberg J."/>
            <person name="Griggs A."/>
            <person name="Gujja S."/>
            <person name="Heilman E."/>
            <person name="Heiman D."/>
            <person name="Howarth C."/>
            <person name="Mehta T."/>
            <person name="Neiman D."/>
            <person name="Pearson M."/>
            <person name="Roberts A."/>
            <person name="Saif S."/>
            <person name="Shea T."/>
            <person name="Shenoy N."/>
            <person name="Sisk P."/>
            <person name="Stolte C."/>
            <person name="Sykes S."/>
            <person name="White J."/>
            <person name="Yandava C."/>
            <person name="Haas B."/>
            <person name="Nusbaum C."/>
            <person name="Birren B."/>
        </authorList>
    </citation>
    <scope>NUCLEOTIDE SEQUENCE [LARGE SCALE GENOMIC DNA]</scope>
    <source>
        <strain evidence="8">ATCC 50818</strain>
    </source>
</reference>
<dbReference type="Pfam" id="PF03178">
    <property type="entry name" value="CPSF_A"/>
    <property type="match status" value="1"/>
</dbReference>
<dbReference type="Pfam" id="PF10433">
    <property type="entry name" value="Beta-prop_RSE1_1st"/>
    <property type="match status" value="1"/>
</dbReference>
<accession>F2TW20</accession>
<evidence type="ECO:0000259" key="5">
    <source>
        <dbReference type="Pfam" id="PF03178"/>
    </source>
</evidence>
<dbReference type="EMBL" id="GL832955">
    <property type="protein sequence ID" value="EGD72266.1"/>
    <property type="molecule type" value="Genomic_DNA"/>
</dbReference>
<protein>
    <recommendedName>
        <fullName evidence="3">DNA damage-binding protein 1</fullName>
    </recommendedName>
</protein>
<dbReference type="AlphaFoldDB" id="F2TW20"/>
<dbReference type="SUPFAM" id="SSF50998">
    <property type="entry name" value="Quinoprotein alcohol dehydrogenase-like"/>
    <property type="match status" value="1"/>
</dbReference>
<dbReference type="OMA" id="ITTRIDI"/>
<dbReference type="InterPro" id="IPR015943">
    <property type="entry name" value="WD40/YVTN_repeat-like_dom_sf"/>
</dbReference>
<gene>
    <name evidence="8" type="ORF">PTSG_00286</name>
</gene>
<name>F2TW20_SALR5</name>
<evidence type="ECO:0000313" key="9">
    <source>
        <dbReference type="Proteomes" id="UP000007799"/>
    </source>
</evidence>
<dbReference type="GO" id="GO:0003676">
    <property type="term" value="F:nucleic acid binding"/>
    <property type="evidence" value="ECO:0007669"/>
    <property type="project" value="InterPro"/>
</dbReference>
<dbReference type="eggNOG" id="KOG1897">
    <property type="taxonomic scope" value="Eukaryota"/>
</dbReference>
<dbReference type="InterPro" id="IPR058543">
    <property type="entry name" value="Beta-prop_RSE1/DDB1/CPSF1_2nd"/>
</dbReference>
<dbReference type="Gene3D" id="1.10.150.910">
    <property type="match status" value="1"/>
</dbReference>
<evidence type="ECO:0000256" key="1">
    <source>
        <dbReference type="ARBA" id="ARBA00004123"/>
    </source>
</evidence>
<feature type="domain" description="RSE1/DDB1/CPSF1 C-terminal" evidence="5">
    <location>
        <begin position="743"/>
        <end position="1062"/>
    </location>
</feature>
<dbReference type="KEGG" id="sre:PTSG_00286"/>
<evidence type="ECO:0000256" key="3">
    <source>
        <dbReference type="ARBA" id="ARBA00014577"/>
    </source>
</evidence>
<dbReference type="Pfam" id="PF23726">
    <property type="entry name" value="Beta-prop_RSE1_2nd"/>
    <property type="match status" value="1"/>
</dbReference>
<evidence type="ECO:0000256" key="4">
    <source>
        <dbReference type="ARBA" id="ARBA00023242"/>
    </source>
</evidence>
<dbReference type="InterPro" id="IPR011047">
    <property type="entry name" value="Quinoprotein_ADH-like_sf"/>
</dbReference>
<feature type="domain" description="RSE1/DDB1/CPSF1 first beta-propeller" evidence="6">
    <location>
        <begin position="14"/>
        <end position="342"/>
    </location>
</feature>
<dbReference type="InterPro" id="IPR004871">
    <property type="entry name" value="RSE1/DDB1/CPSF1_C"/>
</dbReference>
<dbReference type="Gene3D" id="2.130.10.10">
    <property type="entry name" value="YVTN repeat-like/Quinoprotein amine dehydrogenase"/>
    <property type="match status" value="3"/>
</dbReference>
<feature type="domain" description="RSE1/DDB1/CPSF1 second beta-propeller" evidence="7">
    <location>
        <begin position="394"/>
        <end position="698"/>
    </location>
</feature>
<dbReference type="RefSeq" id="XP_004998837.1">
    <property type="nucleotide sequence ID" value="XM_004998780.1"/>
</dbReference>
<evidence type="ECO:0000256" key="2">
    <source>
        <dbReference type="ARBA" id="ARBA00007453"/>
    </source>
</evidence>
<evidence type="ECO:0000259" key="6">
    <source>
        <dbReference type="Pfam" id="PF10433"/>
    </source>
</evidence>
<dbReference type="GeneID" id="16067667"/>
<dbReference type="STRING" id="946362.F2TW20"/>
<comment type="subcellular location">
    <subcellularLocation>
        <location evidence="1">Nucleus</location>
    </subcellularLocation>
</comment>
<sequence length="1104" mass="118975">MAAYYLTYAVKPTAVTEALTVNLFEADSPCLVLAKSTHLQVFKMGEQGLEPIHDYPVYGKVACIRKMTFPQMKGLDSLLVMTDDMRFFVLTFNEHTKKLETHTNGNLLNPSSFPMETGPLVAVDPDCRVIVMAMYPGLVKILRIHGCKFEEEASEARLDADQVLSMAMLHGCAEPTLAVLCQRADQRFVKLMRVTSRNELVEVSSVWKTRLEGAVPDSAHFLHPVPNTSEGCLVFGADAVVYADANGYKAASIPEMMVQAVADVDDSGARFLIGDSLRGGLALLVLEREEDQVQQIVYEPFGETVAPSTLAYLDNSVVFVGSVVGDSQVVKLETDDDNQNKIIVLDTHENIGSVLDMCSLPQASFGETRLVTASGAGKDGSLRVIQRGVNITSSATVQLDDLQRVWVLTKPSGEAEAATEESFLALSFAGGLAFLQFEGEELCGFEVPSAPSDPALLCSNVAENQWLFVTEDEVVLVCAETLARVAEWKAAEGQAIGACACSEKQLVVSSGRQLLIFEIAKGKLTQTKDTTLEHELSCLDILPVNDDGTSVMVAGTWNVEAKVYHLPSMRVASSAPFKAGVIATSCAITRLGDQNVAFFGMGDGSVVRYIFAEGSWHMTNQRHVHAGKQPVSLVSCKFASGPAVVALSNTSLLFYADSGRVTFSTLNEANLTCVAPLSTPAYPDSLVFSTPASLGIGQIGRMNNLHINKVALGFSPVSLTTISANPSYVVVVGHVDQEDGGIASAIRVFDGTTLEMVASHELPAPEAVNCVIQHKFKDDNTEYFIIGTAFVDPTETQPSRGRILISKLENKKEIAIVHECEAAGSVYCLTKMCGKDTDDLVAGINNQVVHFKYDATGQDAAKKLRAVSGNQNFGAVVSLDSCDDIVLVGDMLNAVFVMQKAQDKLQLVAGSQTANWVSSCALVNETVFLVASHAHSLSVCQREFEPGSTMQTLNAKFEIYLGETVTSFVRAALGSAAAVDSSMPLRNTFFVFGTMGGGLACLLPLTPPQTELLTALECRMEEKIGGLGGLDHREFRTARDEQRMAQQVNPRLVDGDLVETFLQLPEEEQKELVAGMSLMGEDGRPYVVTAEVAKAALEAMARLH</sequence>
<evidence type="ECO:0000313" key="8">
    <source>
        <dbReference type="EMBL" id="EGD72266.1"/>
    </source>
</evidence>
<dbReference type="InterPro" id="IPR050358">
    <property type="entry name" value="RSE1/DDB1/CFT1"/>
</dbReference>
<comment type="similarity">
    <text evidence="2">Belongs to the DDB1 family.</text>
</comment>
<evidence type="ECO:0000259" key="7">
    <source>
        <dbReference type="Pfam" id="PF23726"/>
    </source>
</evidence>
<dbReference type="GO" id="GO:0005634">
    <property type="term" value="C:nucleus"/>
    <property type="evidence" value="ECO:0007669"/>
    <property type="project" value="UniProtKB-SubCell"/>
</dbReference>
<keyword evidence="9" id="KW-1185">Reference proteome</keyword>
<proteinExistence type="inferred from homology"/>
<dbReference type="OrthoDB" id="433457at2759"/>
<organism evidence="9">
    <name type="scientific">Salpingoeca rosetta (strain ATCC 50818 / BSB-021)</name>
    <dbReference type="NCBI Taxonomy" id="946362"/>
    <lineage>
        <taxon>Eukaryota</taxon>
        <taxon>Choanoflagellata</taxon>
        <taxon>Craspedida</taxon>
        <taxon>Salpingoecidae</taxon>
        <taxon>Salpingoeca</taxon>
    </lineage>
</organism>
<dbReference type="PANTHER" id="PTHR10644">
    <property type="entry name" value="DNA REPAIR/RNA PROCESSING CPSF FAMILY"/>
    <property type="match status" value="1"/>
</dbReference>
<dbReference type="InParanoid" id="F2TW20"/>
<dbReference type="InterPro" id="IPR018846">
    <property type="entry name" value="Beta-prop_RSE1/DDB1/CPSF1_1st"/>
</dbReference>
<keyword evidence="4" id="KW-0539">Nucleus</keyword>
<dbReference type="FunCoup" id="F2TW20">
    <property type="interactions" value="1607"/>
</dbReference>
<dbReference type="Proteomes" id="UP000007799">
    <property type="component" value="Unassembled WGS sequence"/>
</dbReference>